<dbReference type="AlphaFoldDB" id="G7N1J5"/>
<gene>
    <name evidence="1" type="ORF">EGK_19437</name>
</gene>
<proteinExistence type="predicted"/>
<name>G7N1J5_MACMU</name>
<sequence>NMNSHSFMLSGNHLLFHRLLWPAQPARLLKNIFPTGSCKLRDVAEHLLQCPQTDHECCKAQNHAALVEGWFSQNTQRGLSNDGAAEFHMFLTVSCPDLTPSSDLQGGHNREPVLGMDDDFRCKQVKFKMCVVGRDGNAQSSVRYTGLLYRRKTRTEFLFGVFLLEAGELKPQVSKNVRGTRPS</sequence>
<evidence type="ECO:0000313" key="1">
    <source>
        <dbReference type="EMBL" id="EHH18872.1"/>
    </source>
</evidence>
<feature type="non-terminal residue" evidence="1">
    <location>
        <position position="183"/>
    </location>
</feature>
<organism evidence="1">
    <name type="scientific">Macaca mulatta</name>
    <name type="common">Rhesus macaque</name>
    <dbReference type="NCBI Taxonomy" id="9544"/>
    <lineage>
        <taxon>Eukaryota</taxon>
        <taxon>Metazoa</taxon>
        <taxon>Chordata</taxon>
        <taxon>Craniata</taxon>
        <taxon>Vertebrata</taxon>
        <taxon>Euteleostomi</taxon>
        <taxon>Mammalia</taxon>
        <taxon>Eutheria</taxon>
        <taxon>Euarchontoglires</taxon>
        <taxon>Primates</taxon>
        <taxon>Haplorrhini</taxon>
        <taxon>Catarrhini</taxon>
        <taxon>Cercopithecidae</taxon>
        <taxon>Cercopithecinae</taxon>
        <taxon>Macaca</taxon>
    </lineage>
</organism>
<accession>G7N1J5</accession>
<protein>
    <submittedName>
        <fullName evidence="1">Uncharacterized protein</fullName>
    </submittedName>
</protein>
<dbReference type="Proteomes" id="UP000013456">
    <property type="component" value="Chromosome 9"/>
</dbReference>
<feature type="non-terminal residue" evidence="1">
    <location>
        <position position="1"/>
    </location>
</feature>
<dbReference type="EMBL" id="CM001261">
    <property type="protein sequence ID" value="EHH18872.1"/>
    <property type="molecule type" value="Genomic_DNA"/>
</dbReference>
<reference evidence="1" key="1">
    <citation type="journal article" date="2011" name="Nat. Biotechnol.">
        <title>Genome sequencing and comparison of two nonhuman primate animal models, the cynomolgus and Chinese rhesus macaques.</title>
        <authorList>
            <person name="Yan G."/>
            <person name="Zhang G."/>
            <person name="Fang X."/>
            <person name="Zhang Y."/>
            <person name="Li C."/>
            <person name="Ling F."/>
            <person name="Cooper D.N."/>
            <person name="Li Q."/>
            <person name="Li Y."/>
            <person name="van Gool A.J."/>
            <person name="Du H."/>
            <person name="Chen J."/>
            <person name="Chen R."/>
            <person name="Zhang P."/>
            <person name="Huang Z."/>
            <person name="Thompson J.R."/>
            <person name="Meng Y."/>
            <person name="Bai Y."/>
            <person name="Wang J."/>
            <person name="Zhuo M."/>
            <person name="Wang T."/>
            <person name="Huang Y."/>
            <person name="Wei L."/>
            <person name="Li J."/>
            <person name="Wang Z."/>
            <person name="Hu H."/>
            <person name="Yang P."/>
            <person name="Le L."/>
            <person name="Stenson P.D."/>
            <person name="Li B."/>
            <person name="Liu X."/>
            <person name="Ball E.V."/>
            <person name="An N."/>
            <person name="Huang Q."/>
            <person name="Zhang Y."/>
            <person name="Fan W."/>
            <person name="Zhang X."/>
            <person name="Li Y."/>
            <person name="Wang W."/>
            <person name="Katze M.G."/>
            <person name="Su B."/>
            <person name="Nielsen R."/>
            <person name="Yang H."/>
            <person name="Wang J."/>
            <person name="Wang X."/>
            <person name="Wang J."/>
        </authorList>
    </citation>
    <scope>NUCLEOTIDE SEQUENCE [LARGE SCALE GENOMIC DNA]</scope>
    <source>
        <strain evidence="1">CR-5</strain>
    </source>
</reference>